<dbReference type="PANTHER" id="PTHR30160:SF1">
    <property type="entry name" value="LIPOPOLYSACCHARIDE 1,2-N-ACETYLGLUCOSAMINETRANSFERASE-RELATED"/>
    <property type="match status" value="1"/>
</dbReference>
<dbReference type="SUPFAM" id="SSF53756">
    <property type="entry name" value="UDP-Glycosyltransferase/glycogen phosphorylase"/>
    <property type="match status" value="1"/>
</dbReference>
<organism evidence="3">
    <name type="scientific">marine metagenome</name>
    <dbReference type="NCBI Taxonomy" id="408172"/>
    <lineage>
        <taxon>unclassified sequences</taxon>
        <taxon>metagenomes</taxon>
        <taxon>ecological metagenomes</taxon>
    </lineage>
</organism>
<dbReference type="GO" id="GO:0005829">
    <property type="term" value="C:cytosol"/>
    <property type="evidence" value="ECO:0007669"/>
    <property type="project" value="TreeGrafter"/>
</dbReference>
<accession>A0A381TT37</accession>
<evidence type="ECO:0008006" key="4">
    <source>
        <dbReference type="Google" id="ProtNLM"/>
    </source>
</evidence>
<dbReference type="EMBL" id="UINC01005120">
    <property type="protein sequence ID" value="SVA19202.1"/>
    <property type="molecule type" value="Genomic_DNA"/>
</dbReference>
<evidence type="ECO:0000256" key="1">
    <source>
        <dbReference type="ARBA" id="ARBA00022676"/>
    </source>
</evidence>
<dbReference type="InterPro" id="IPR051199">
    <property type="entry name" value="LPS_LOS_Heptosyltrfase"/>
</dbReference>
<dbReference type="AlphaFoldDB" id="A0A381TT37"/>
<evidence type="ECO:0000313" key="3">
    <source>
        <dbReference type="EMBL" id="SVA19202.1"/>
    </source>
</evidence>
<dbReference type="Gene3D" id="3.40.50.2000">
    <property type="entry name" value="Glycogen Phosphorylase B"/>
    <property type="match status" value="2"/>
</dbReference>
<keyword evidence="1" id="KW-0328">Glycosyltransferase</keyword>
<sequence>MINIPQKAKILLVKLRSIGDVVYNTTVYGPLKKCFPDAHLTVLVERPSYDLVCDHPYVDEVLCFDKKPLWKQVQFYIRLIRTRYDVAIDMHEGTRGAGMCFLTRAPIRIGNKYAKRSFLYNTKLDFSDLKPKFPVDYQVALIKKIGVSFDHIAPSVYISNCASQKAKSLLSKNGIQGGDKYCVIHPGTKNIYDQWQYEKFARLAEIIPKKYGIKVLFTCGPGEEFQVEHIMKLVQGPQIAYIQTGLQELGSVTQGARFVICHNGGYMHLASALGTPVIALFGVVHPGVWKPLGKHDQVIYKNIECSPCYKHTRKPECYEGDAECKRVIEVEDLFDAIDQSLGL</sequence>
<reference evidence="3" key="1">
    <citation type="submission" date="2018-05" db="EMBL/GenBank/DDBJ databases">
        <authorList>
            <person name="Lanie J.A."/>
            <person name="Ng W.-L."/>
            <person name="Kazmierczak K.M."/>
            <person name="Andrzejewski T.M."/>
            <person name="Davidsen T.M."/>
            <person name="Wayne K.J."/>
            <person name="Tettelin H."/>
            <person name="Glass J.I."/>
            <person name="Rusch D."/>
            <person name="Podicherti R."/>
            <person name="Tsui H.-C.T."/>
            <person name="Winkler M.E."/>
        </authorList>
    </citation>
    <scope>NUCLEOTIDE SEQUENCE</scope>
</reference>
<dbReference type="GO" id="GO:0009244">
    <property type="term" value="P:lipopolysaccharide core region biosynthetic process"/>
    <property type="evidence" value="ECO:0007669"/>
    <property type="project" value="TreeGrafter"/>
</dbReference>
<evidence type="ECO:0000256" key="2">
    <source>
        <dbReference type="ARBA" id="ARBA00022679"/>
    </source>
</evidence>
<dbReference type="GO" id="GO:0008713">
    <property type="term" value="F:ADP-heptose-lipopolysaccharide heptosyltransferase activity"/>
    <property type="evidence" value="ECO:0007669"/>
    <property type="project" value="TreeGrafter"/>
</dbReference>
<dbReference type="PANTHER" id="PTHR30160">
    <property type="entry name" value="TETRAACYLDISACCHARIDE 4'-KINASE-RELATED"/>
    <property type="match status" value="1"/>
</dbReference>
<dbReference type="CDD" id="cd03789">
    <property type="entry name" value="GT9_LPS_heptosyltransferase"/>
    <property type="match status" value="1"/>
</dbReference>
<proteinExistence type="predicted"/>
<keyword evidence="2" id="KW-0808">Transferase</keyword>
<name>A0A381TT37_9ZZZZ</name>
<dbReference type="InterPro" id="IPR002201">
    <property type="entry name" value="Glyco_trans_9"/>
</dbReference>
<dbReference type="Pfam" id="PF01075">
    <property type="entry name" value="Glyco_transf_9"/>
    <property type="match status" value="1"/>
</dbReference>
<gene>
    <name evidence="3" type="ORF">METZ01_LOCUS72056</name>
</gene>
<protein>
    <recommendedName>
        <fullName evidence="4">Glycosyltransferase family 9 protein</fullName>
    </recommendedName>
</protein>